<protein>
    <recommendedName>
        <fullName evidence="4">Cytoplasmic protein</fullName>
    </recommendedName>
</protein>
<accession>Q3ASN3</accession>
<dbReference type="PANTHER" id="PTHR30547:SF5">
    <property type="entry name" value="NUCLEASE YHCG-RELATED"/>
    <property type="match status" value="1"/>
</dbReference>
<dbReference type="InterPro" id="IPR009362">
    <property type="entry name" value="YhcG_C"/>
</dbReference>
<feature type="domain" description="YhcG PDDEXK nuclease" evidence="1">
    <location>
        <begin position="168"/>
        <end position="318"/>
    </location>
</feature>
<dbReference type="eggNOG" id="COG4804">
    <property type="taxonomic scope" value="Bacteria"/>
</dbReference>
<dbReference type="KEGG" id="cch:Cag_0721"/>
<evidence type="ECO:0000259" key="1">
    <source>
        <dbReference type="Pfam" id="PF06250"/>
    </source>
</evidence>
<organism evidence="3">
    <name type="scientific">Chlorobium chlorochromatii (strain CaD3)</name>
    <dbReference type="NCBI Taxonomy" id="340177"/>
    <lineage>
        <taxon>Bacteria</taxon>
        <taxon>Pseudomonadati</taxon>
        <taxon>Chlorobiota</taxon>
        <taxon>Chlorobiia</taxon>
        <taxon>Chlorobiales</taxon>
        <taxon>Chlorobiaceae</taxon>
        <taxon>Chlorobium/Pelodictyon group</taxon>
        <taxon>Chlorobium</taxon>
    </lineage>
</organism>
<sequence length="337" mass="39613">MSNEFDKQLFPNLVQIIEQGKKQLAVQVNSTIVLTYWQVGKTINEHILNNERAGYAKEIVATVATQLVEQFGKSFETKNLYRMMQFAELFHDFEIVVPLARQLSWSHFLALLPLKSNDARIFYAQKAIEANWGKRELRHQIDRKAYERQEIVNTQLQNTSEFTDATGVFKDPYFLDFLGLKDGYLEKDLESAIIKELENFILELGKGFTFVERQKRMIIDGEDFYLDLLFYHRKLQRLVAIELKYGKFKASYKGQMELYLKWLDKYERHDNENSPIGLILCAGKSNEQVELLEMHKDGIMVADYWTELPSKAQLENKLHQLLIEARNRIEQRKALEE</sequence>
<gene>
    <name evidence="3" type="ordered locus">Cag_0721</name>
</gene>
<reference evidence="3" key="1">
    <citation type="submission" date="2005-08" db="EMBL/GenBank/DDBJ databases">
        <title>Complete sequence of Chlorobium chlorochromatii CaD3.</title>
        <authorList>
            <person name="Copeland A."/>
            <person name="Lucas S."/>
            <person name="Lapidus A."/>
            <person name="Barry K."/>
            <person name="Detter J.C."/>
            <person name="Glavina T."/>
            <person name="Hammon N."/>
            <person name="Israni S."/>
            <person name="Pitluck S."/>
            <person name="Bryant D."/>
            <person name="Schmutz J."/>
            <person name="Larimer F."/>
            <person name="Land M."/>
            <person name="Kyrpides N."/>
            <person name="Ivanova N."/>
            <person name="Richardson P."/>
        </authorList>
    </citation>
    <scope>NUCLEOTIDE SEQUENCE [LARGE SCALE GENOMIC DNA]</scope>
    <source>
        <strain evidence="3">CaD3</strain>
    </source>
</reference>
<evidence type="ECO:0008006" key="4">
    <source>
        <dbReference type="Google" id="ProtNLM"/>
    </source>
</evidence>
<name>Q3ASN3_CHLCH</name>
<dbReference type="OrthoDB" id="9801263at2"/>
<dbReference type="Gene3D" id="3.40.1350.10">
    <property type="match status" value="1"/>
</dbReference>
<proteinExistence type="predicted"/>
<evidence type="ECO:0000313" key="3">
    <source>
        <dbReference type="EMBL" id="ABB27992.1"/>
    </source>
</evidence>
<dbReference type="InterPro" id="IPR011856">
    <property type="entry name" value="tRNA_endonuc-like_dom_sf"/>
</dbReference>
<dbReference type="InterPro" id="IPR041527">
    <property type="entry name" value="YhcG_N"/>
</dbReference>
<dbReference type="AlphaFoldDB" id="Q3ASN3"/>
<dbReference type="GO" id="GO:0003676">
    <property type="term" value="F:nucleic acid binding"/>
    <property type="evidence" value="ECO:0007669"/>
    <property type="project" value="InterPro"/>
</dbReference>
<dbReference type="EMBL" id="CP000108">
    <property type="protein sequence ID" value="ABB27992.1"/>
    <property type="molecule type" value="Genomic_DNA"/>
</dbReference>
<dbReference type="Pfam" id="PF17761">
    <property type="entry name" value="DUF1016_N"/>
    <property type="match status" value="1"/>
</dbReference>
<dbReference type="InterPro" id="IPR053148">
    <property type="entry name" value="PD-DEXK-like_domain"/>
</dbReference>
<evidence type="ECO:0000259" key="2">
    <source>
        <dbReference type="Pfam" id="PF17761"/>
    </source>
</evidence>
<dbReference type="Pfam" id="PF06250">
    <property type="entry name" value="YhcG_C"/>
    <property type="match status" value="1"/>
</dbReference>
<dbReference type="HOGENOM" id="CLU_046640_1_1_10"/>
<feature type="domain" description="YhcG N-terminal" evidence="2">
    <location>
        <begin position="13"/>
        <end position="148"/>
    </location>
</feature>
<dbReference type="PANTHER" id="PTHR30547">
    <property type="entry name" value="UNCHARACTERIZED PROTEIN YHCG-RELATED"/>
    <property type="match status" value="1"/>
</dbReference>